<dbReference type="OrthoDB" id="4109395at2759"/>
<dbReference type="VEuPathDB" id="FungiDB:Z517_11502"/>
<dbReference type="Proteomes" id="UP000053029">
    <property type="component" value="Unassembled WGS sequence"/>
</dbReference>
<evidence type="ECO:0000313" key="3">
    <source>
        <dbReference type="Proteomes" id="UP000053029"/>
    </source>
</evidence>
<dbReference type="HOGENOM" id="CLU_560237_0_0_1"/>
<reference evidence="2 3" key="1">
    <citation type="submission" date="2015-01" db="EMBL/GenBank/DDBJ databases">
        <title>The Genome Sequence of Fonsecaea pedrosoi CBS 271.37.</title>
        <authorList>
            <consortium name="The Broad Institute Genomics Platform"/>
            <person name="Cuomo C."/>
            <person name="de Hoog S."/>
            <person name="Gorbushina A."/>
            <person name="Stielow B."/>
            <person name="Teixiera M."/>
            <person name="Abouelleil A."/>
            <person name="Chapman S.B."/>
            <person name="Priest M."/>
            <person name="Young S.K."/>
            <person name="Wortman J."/>
            <person name="Nusbaum C."/>
            <person name="Birren B."/>
        </authorList>
    </citation>
    <scope>NUCLEOTIDE SEQUENCE [LARGE SCALE GENOMIC DNA]</scope>
    <source>
        <strain evidence="2 3">CBS 271.37</strain>
    </source>
</reference>
<sequence>MVFLIVFETALPRPLSFQWGHDIYEACPACVRAHELRTCDGETKVTFEICQKHKDITESTALDEAILKELRTLVHPLYSPVPTFPTVTSTITVKSREDLRKEVKVTTVTENTTVTRTPTKKGHTTEAGRKHHIPGESASSRVRELGLPQPKITYAHGGGCIYSDEPDLVFKPRTAVVETDQHARERLRNIAALLDSGIGRNLGPELDTDPDADMHALLGEDTVLDLGRYQSTSSLPPSDFTDGQSTTPAALVRRMINAAAYDEARAILSAEKERLEECLATSSLAKALYFKRCNGQWVNAVGDVLVVDGSDKGNGHNHSSGGEEPGNSRGQDLAGDEAGGCSKVKGKKEKKKEGAAVSKDGQLRGTHDTRPVLPVLPQGPLAEEVLETTSSPLARTFTPSMTPGSSTGTASVSCRSHGSPGSSSRSSGGSDSDTGDDGDIGPLKATACATTTTERVEEPRTTDPATSSGYGYGYGYGVPSSRQRDDTTTPNPILPGARALLSSCSSPRIHSSSSSAFAGIQTYLPHPYDTPSTPSFGYNMLQSREQLVRAGQCTDEDLCMTCWGYNRLFKGEHTA</sequence>
<evidence type="ECO:0000256" key="1">
    <source>
        <dbReference type="SAM" id="MobiDB-lite"/>
    </source>
</evidence>
<evidence type="ECO:0000313" key="2">
    <source>
        <dbReference type="EMBL" id="KIW74732.1"/>
    </source>
</evidence>
<protein>
    <submittedName>
        <fullName evidence="2">Uncharacterized protein</fullName>
    </submittedName>
</protein>
<name>A0A0D2EK01_9EURO</name>
<dbReference type="RefSeq" id="XP_013278540.1">
    <property type="nucleotide sequence ID" value="XM_013423086.1"/>
</dbReference>
<proteinExistence type="predicted"/>
<dbReference type="GeneID" id="25310992"/>
<gene>
    <name evidence="2" type="ORF">Z517_11502</name>
</gene>
<feature type="region of interest" description="Disordered" evidence="1">
    <location>
        <begin position="116"/>
        <end position="140"/>
    </location>
</feature>
<organism evidence="2 3">
    <name type="scientific">Fonsecaea pedrosoi CBS 271.37</name>
    <dbReference type="NCBI Taxonomy" id="1442368"/>
    <lineage>
        <taxon>Eukaryota</taxon>
        <taxon>Fungi</taxon>
        <taxon>Dikarya</taxon>
        <taxon>Ascomycota</taxon>
        <taxon>Pezizomycotina</taxon>
        <taxon>Eurotiomycetes</taxon>
        <taxon>Chaetothyriomycetidae</taxon>
        <taxon>Chaetothyriales</taxon>
        <taxon>Herpotrichiellaceae</taxon>
        <taxon>Fonsecaea</taxon>
    </lineage>
</organism>
<feature type="compositionally biased region" description="Low complexity" evidence="1">
    <location>
        <begin position="398"/>
        <end position="432"/>
    </location>
</feature>
<keyword evidence="3" id="KW-1185">Reference proteome</keyword>
<dbReference type="EMBL" id="KN846976">
    <property type="protein sequence ID" value="KIW74732.1"/>
    <property type="molecule type" value="Genomic_DNA"/>
</dbReference>
<feature type="compositionally biased region" description="Basic and acidic residues" evidence="1">
    <location>
        <begin position="361"/>
        <end position="370"/>
    </location>
</feature>
<dbReference type="AlphaFoldDB" id="A0A0D2EK01"/>
<accession>A0A0D2EK01</accession>
<feature type="region of interest" description="Disordered" evidence="1">
    <location>
        <begin position="311"/>
        <end position="494"/>
    </location>
</feature>